<evidence type="ECO:0000256" key="1">
    <source>
        <dbReference type="SAM" id="MobiDB-lite"/>
    </source>
</evidence>
<keyword evidence="3" id="KW-1185">Reference proteome</keyword>
<dbReference type="OrthoDB" id="10251048at2759"/>
<dbReference type="STRING" id="1245748.A0A397IQI5"/>
<dbReference type="Proteomes" id="UP000215289">
    <property type="component" value="Unassembled WGS sequence"/>
</dbReference>
<name>A0A397IQI5_9EURO</name>
<feature type="compositionally biased region" description="Polar residues" evidence="1">
    <location>
        <begin position="585"/>
        <end position="594"/>
    </location>
</feature>
<comment type="caution">
    <text evidence="2">The sequence shown here is derived from an EMBL/GenBank/DDBJ whole genome shotgun (WGS) entry which is preliminary data.</text>
</comment>
<feature type="region of interest" description="Disordered" evidence="1">
    <location>
        <begin position="585"/>
        <end position="631"/>
    </location>
</feature>
<feature type="compositionally biased region" description="Basic and acidic residues" evidence="1">
    <location>
        <begin position="64"/>
        <end position="79"/>
    </location>
</feature>
<dbReference type="AlphaFoldDB" id="A0A397IQI5"/>
<feature type="region of interest" description="Disordered" evidence="1">
    <location>
        <begin position="897"/>
        <end position="927"/>
    </location>
</feature>
<evidence type="ECO:0000313" key="3">
    <source>
        <dbReference type="Proteomes" id="UP000215289"/>
    </source>
</evidence>
<gene>
    <name evidence="2" type="ORF">CFD26_108983</name>
</gene>
<dbReference type="EMBL" id="NIDN02000006">
    <property type="protein sequence ID" value="RLM01363.1"/>
    <property type="molecule type" value="Genomic_DNA"/>
</dbReference>
<feature type="region of interest" description="Disordered" evidence="1">
    <location>
        <begin position="1"/>
        <end position="79"/>
    </location>
</feature>
<sequence>MSNIFRRVKDVMSGRFNDPNDTAQYDDGGKRTYNDTAPGNDFGSAVHDTLPGSGKSRPNLPENDIDRNEQPPSSAERHRVNMSRIVSVQDVPGGATMPESDEIAIGRGSDKSWLTGNTWVIPSEVNHLTFHYKHPNLCIFYHVHHSIAAERVNKVTRASSTARYALSRHHLRPQFEDPMLRLLVFCLFCSNTNCLHQSSSLHFSVLASNPSLTPKHTHSTHIILDLQALRLFESCLGQPLTILIALPKARSIVERCLYHPKPNTNIPATCIPQLLVGNSHSKPTMISQILSRTHQSKPALARAANDPNVDMQHELHSLDDIASSRPVALSELWNRASLRGKVTKPLKPLQITGRQIHDVKEISTDTESVAVAQYKPRPRLGPMHHSYIEAGHHDSQQAEILQRSRVRSEAYYPTHTYEAKEHLWYEKTDGHIQQNPLSYCDGYEPSYLQCLRHDYRSVSDGLFFKHQNFLRSDHASWPAEPCAAPNNTRVTSYDQYPVADHQYIPESYIELPHGGVDNGYDQSTYGSQEGQGYHYSQRDAQRAALPIEHAYSDQVQVNYTSHDPIQADEELLEVVRQKLLRKISSSARVQTSGSAEVRASGPIRVSLPSHDRKPSSAESDSSKASSKRSIKEEATAFLQSVVENSHLDAKPTRSQDLAAQSETSAIVRLQEGSHEGEHVKSQSVGMCDRHASLEERRPVSEQFNLPDKGSNSLSNAGANEHLPHTTNHPSVNEGDIAKDKREDPYDKPLIANSKVVPPPPGLPMRLEQQKITDFLFFDTLAPKRARLEEADSWFHTDNRGASELRQVVSSIAYDHIEREALLHGTSRPTSETTTAWPSTLLLGNVIANLQLHASSGPTQQADYFANYGDVDPGCCEPSHGGRRSYFFQDPAVTHWKLPTGRATPDMRNELEDEPAGPQVYSQPSGTW</sequence>
<evidence type="ECO:0000313" key="2">
    <source>
        <dbReference type="EMBL" id="RLM01363.1"/>
    </source>
</evidence>
<organism evidence="2 3">
    <name type="scientific">Aspergillus turcosus</name>
    <dbReference type="NCBI Taxonomy" id="1245748"/>
    <lineage>
        <taxon>Eukaryota</taxon>
        <taxon>Fungi</taxon>
        <taxon>Dikarya</taxon>
        <taxon>Ascomycota</taxon>
        <taxon>Pezizomycotina</taxon>
        <taxon>Eurotiomycetes</taxon>
        <taxon>Eurotiomycetidae</taxon>
        <taxon>Eurotiales</taxon>
        <taxon>Aspergillaceae</taxon>
        <taxon>Aspergillus</taxon>
        <taxon>Aspergillus subgen. Fumigati</taxon>
    </lineage>
</organism>
<proteinExistence type="predicted"/>
<feature type="region of interest" description="Disordered" evidence="1">
    <location>
        <begin position="695"/>
        <end position="744"/>
    </location>
</feature>
<accession>A0A397IQI5</accession>
<feature type="compositionally biased region" description="Basic and acidic residues" evidence="1">
    <location>
        <begin position="735"/>
        <end position="744"/>
    </location>
</feature>
<protein>
    <submittedName>
        <fullName evidence="2">Uncharacterized protein</fullName>
    </submittedName>
</protein>
<reference evidence="2 3" key="1">
    <citation type="submission" date="2018-08" db="EMBL/GenBank/DDBJ databases">
        <title>Draft genome sequences of two Aspergillus turcosus clinical strains isolated from bronchoalveolar lavage fluid: one azole-susceptible and the other azole-resistant.</title>
        <authorList>
            <person name="Parent-Michaud M."/>
            <person name="Dufresne P.J."/>
            <person name="Fournier E."/>
            <person name="Martineau C."/>
            <person name="Moreira S."/>
            <person name="Perkins V."/>
            <person name="De Repentigny L."/>
            <person name="Dufresne S.F."/>
        </authorList>
    </citation>
    <scope>NUCLEOTIDE SEQUENCE [LARGE SCALE GENOMIC DNA]</scope>
    <source>
        <strain evidence="2">HMR AF 1038</strain>
    </source>
</reference>